<evidence type="ECO:0000313" key="2">
    <source>
        <dbReference type="EMBL" id="ASY67009.1"/>
    </source>
</evidence>
<dbReference type="AlphaFoldDB" id="A0A249PNY2"/>
<feature type="compositionally biased region" description="Basic and acidic residues" evidence="1">
    <location>
        <begin position="94"/>
        <end position="109"/>
    </location>
</feature>
<sequence length="239" mass="25783">MADKGRDIGADIGGCGLEEGRRPECQHQLMQARADAEEVGRADDHLTGRKRQGRHLERPSENPHRASERACQDDIAERSGDAGNAEQKGAGPRQSDDPRRAFGHDEAGKARHGGKTKPDGDAAEENDFRHFLAAETPARIEAVADGSAAQGRHAHIVADREAGERGDGHPAVGEPLPDIAHRQRVEQREAEIGEADETNAGEETAQRDLQDRVQDFAECVSAERPVDQPGGDSDGGEYE</sequence>
<evidence type="ECO:0000313" key="3">
    <source>
        <dbReference type="Proteomes" id="UP000217211"/>
    </source>
</evidence>
<dbReference type="Proteomes" id="UP000217211">
    <property type="component" value="Plasmid pSJ05684b"/>
</dbReference>
<gene>
    <name evidence="2" type="ORF">SJ05684_b60270</name>
</gene>
<evidence type="ECO:0000256" key="1">
    <source>
        <dbReference type="SAM" id="MobiDB-lite"/>
    </source>
</evidence>
<organism evidence="2 3">
    <name type="scientific">Sinorhizobium sojae CCBAU 05684</name>
    <dbReference type="NCBI Taxonomy" id="716928"/>
    <lineage>
        <taxon>Bacteria</taxon>
        <taxon>Pseudomonadati</taxon>
        <taxon>Pseudomonadota</taxon>
        <taxon>Alphaproteobacteria</taxon>
        <taxon>Hyphomicrobiales</taxon>
        <taxon>Rhizobiaceae</taxon>
        <taxon>Sinorhizobium/Ensifer group</taxon>
        <taxon>Sinorhizobium</taxon>
    </lineage>
</organism>
<keyword evidence="2" id="KW-0614">Plasmid</keyword>
<proteinExistence type="predicted"/>
<feature type="compositionally biased region" description="Basic and acidic residues" evidence="1">
    <location>
        <begin position="179"/>
        <end position="191"/>
    </location>
</feature>
<dbReference type="KEGG" id="esj:SJ05684_b60270"/>
<geneLocation type="plasmid" evidence="3">
    <name>psj05684b</name>
</geneLocation>
<protein>
    <submittedName>
        <fullName evidence="2">Uncharacterized protein</fullName>
    </submittedName>
</protein>
<dbReference type="EMBL" id="CP023068">
    <property type="protein sequence ID" value="ASY67009.1"/>
    <property type="molecule type" value="Genomic_DNA"/>
</dbReference>
<feature type="compositionally biased region" description="Basic and acidic residues" evidence="1">
    <location>
        <begin position="116"/>
        <end position="129"/>
    </location>
</feature>
<feature type="compositionally biased region" description="Basic and acidic residues" evidence="1">
    <location>
        <begin position="34"/>
        <end position="47"/>
    </location>
</feature>
<keyword evidence="3" id="KW-1185">Reference proteome</keyword>
<accession>A0A249PNY2</accession>
<feature type="compositionally biased region" description="Basic and acidic residues" evidence="1">
    <location>
        <begin position="54"/>
        <end position="80"/>
    </location>
</feature>
<feature type="compositionally biased region" description="Basic and acidic residues" evidence="1">
    <location>
        <begin position="204"/>
        <end position="215"/>
    </location>
</feature>
<name>A0A249PNY2_9HYPH</name>
<reference evidence="2 3" key="1">
    <citation type="submission" date="2017-08" db="EMBL/GenBank/DDBJ databases">
        <title>Multipartite genome sequences of Sinorhizobium species nodulating soybeans.</title>
        <authorList>
            <person name="Tian C.F."/>
        </authorList>
    </citation>
    <scope>NUCLEOTIDE SEQUENCE [LARGE SCALE GENOMIC DNA]</scope>
    <source>
        <strain evidence="2 3">CCBAU 05684</strain>
        <plasmid evidence="3">psj05684b</plasmid>
    </source>
</reference>
<feature type="region of interest" description="Disordered" evidence="1">
    <location>
        <begin position="1"/>
        <end position="129"/>
    </location>
</feature>
<feature type="region of interest" description="Disordered" evidence="1">
    <location>
        <begin position="160"/>
        <end position="239"/>
    </location>
</feature>